<keyword evidence="3" id="KW-1185">Reference proteome</keyword>
<protein>
    <recommendedName>
        <fullName evidence="4">EcsC family protein</fullName>
    </recommendedName>
</protein>
<dbReference type="EMBL" id="BAABIS010000001">
    <property type="protein sequence ID" value="GAA4884843.1"/>
    <property type="molecule type" value="Genomic_DNA"/>
</dbReference>
<reference evidence="3" key="1">
    <citation type="journal article" date="2019" name="Int. J. Syst. Evol. Microbiol.">
        <title>The Global Catalogue of Microorganisms (GCM) 10K type strain sequencing project: providing services to taxonomists for standard genome sequencing and annotation.</title>
        <authorList>
            <consortium name="The Broad Institute Genomics Platform"/>
            <consortium name="The Broad Institute Genome Sequencing Center for Infectious Disease"/>
            <person name="Wu L."/>
            <person name="Ma J."/>
        </authorList>
    </citation>
    <scope>NUCLEOTIDE SEQUENCE [LARGE SCALE GENOMIC DNA]</scope>
    <source>
        <strain evidence="3">JCM 13006</strain>
    </source>
</reference>
<evidence type="ECO:0000256" key="1">
    <source>
        <dbReference type="SAM" id="MobiDB-lite"/>
    </source>
</evidence>
<name>A0ABP9ERJ2_9ACTN</name>
<feature type="compositionally biased region" description="Low complexity" evidence="1">
    <location>
        <begin position="15"/>
        <end position="39"/>
    </location>
</feature>
<comment type="caution">
    <text evidence="2">The sequence shown here is derived from an EMBL/GenBank/DDBJ whole genome shotgun (WGS) entry which is preliminary data.</text>
</comment>
<evidence type="ECO:0000313" key="2">
    <source>
        <dbReference type="EMBL" id="GAA4884843.1"/>
    </source>
</evidence>
<feature type="region of interest" description="Disordered" evidence="1">
    <location>
        <begin position="1"/>
        <end position="91"/>
    </location>
</feature>
<dbReference type="Proteomes" id="UP001501752">
    <property type="component" value="Unassembled WGS sequence"/>
</dbReference>
<sequence>MTGANGRPPGHARRPSSAARRPPLAARPDTPAARRPPLAARREMSPEGVAGAEPWETPDMGLFRKPKPKKQAEPSTAPGPFELPGDGTGGTAAEELAALAGEMEGSEAARKRGARRAAALVASVGRVLGRSGLATARGLGIGGKALTDRLLQTAPRIPVRDLATLRAQHPGAKDPEALADLLVTGATRASAAVGAGVGGVAMLPVPPAMLVELASETLVVASLEVKLIAELHQVYGLPAAGTVTQRAAAYVGAWANSRGIDRKALANPSGVAAVAGLAVGAEVRQKVRRRLTRSTLRKLPSLTPMLVGAGIGAMLNRQDTARLAKRVRSDLRARTGAEAPAGYWAAAAPS</sequence>
<evidence type="ECO:0000313" key="3">
    <source>
        <dbReference type="Proteomes" id="UP001501752"/>
    </source>
</evidence>
<accession>A0ABP9ERJ2</accession>
<organism evidence="2 3">
    <name type="scientific">Kitasatospora terrestris</name>
    <dbReference type="NCBI Taxonomy" id="258051"/>
    <lineage>
        <taxon>Bacteria</taxon>
        <taxon>Bacillati</taxon>
        <taxon>Actinomycetota</taxon>
        <taxon>Actinomycetes</taxon>
        <taxon>Kitasatosporales</taxon>
        <taxon>Streptomycetaceae</taxon>
        <taxon>Kitasatospora</taxon>
    </lineage>
</organism>
<gene>
    <name evidence="2" type="ORF">GCM10023235_77260</name>
</gene>
<evidence type="ECO:0008006" key="4">
    <source>
        <dbReference type="Google" id="ProtNLM"/>
    </source>
</evidence>
<proteinExistence type="predicted"/>